<organism evidence="1 2">
    <name type="scientific">Aquilegia coerulea</name>
    <name type="common">Rocky mountain columbine</name>
    <dbReference type="NCBI Taxonomy" id="218851"/>
    <lineage>
        <taxon>Eukaryota</taxon>
        <taxon>Viridiplantae</taxon>
        <taxon>Streptophyta</taxon>
        <taxon>Embryophyta</taxon>
        <taxon>Tracheophyta</taxon>
        <taxon>Spermatophyta</taxon>
        <taxon>Magnoliopsida</taxon>
        <taxon>Ranunculales</taxon>
        <taxon>Ranunculaceae</taxon>
        <taxon>Thalictroideae</taxon>
        <taxon>Aquilegia</taxon>
    </lineage>
</organism>
<gene>
    <name evidence="1" type="ORF">AQUCO_07100016v1</name>
</gene>
<dbReference type="Proteomes" id="UP000230069">
    <property type="component" value="Unassembled WGS sequence"/>
</dbReference>
<protein>
    <submittedName>
        <fullName evidence="1">Uncharacterized protein</fullName>
    </submittedName>
</protein>
<evidence type="ECO:0000313" key="2">
    <source>
        <dbReference type="Proteomes" id="UP000230069"/>
    </source>
</evidence>
<sequence>MISILGLLKCPHVVKSPQLLWCFAAKLIFPQYLPRSSSLLAYWILYRIIYIHPQWFFHLLASTLYCYSLQPLNLVDNNISTINKIQYI</sequence>
<accession>A0A2G5CAR2</accession>
<dbReference type="EMBL" id="KZ305088">
    <property type="protein sequence ID" value="PIA28350.1"/>
    <property type="molecule type" value="Genomic_DNA"/>
</dbReference>
<reference evidence="1 2" key="1">
    <citation type="submission" date="2017-09" db="EMBL/GenBank/DDBJ databases">
        <title>WGS assembly of Aquilegia coerulea Goldsmith.</title>
        <authorList>
            <person name="Hodges S."/>
            <person name="Kramer E."/>
            <person name="Nordborg M."/>
            <person name="Tomkins J."/>
            <person name="Borevitz J."/>
            <person name="Derieg N."/>
            <person name="Yan J."/>
            <person name="Mihaltcheva S."/>
            <person name="Hayes R.D."/>
            <person name="Rokhsar D."/>
        </authorList>
    </citation>
    <scope>NUCLEOTIDE SEQUENCE [LARGE SCALE GENOMIC DNA]</scope>
    <source>
        <strain evidence="2">cv. Goldsmith</strain>
    </source>
</reference>
<dbReference type="InParanoid" id="A0A2G5CAR2"/>
<dbReference type="AlphaFoldDB" id="A0A2G5CAR2"/>
<keyword evidence="2" id="KW-1185">Reference proteome</keyword>
<evidence type="ECO:0000313" key="1">
    <source>
        <dbReference type="EMBL" id="PIA28350.1"/>
    </source>
</evidence>
<name>A0A2G5CAR2_AQUCA</name>
<proteinExistence type="predicted"/>